<dbReference type="AlphaFoldDB" id="A0A2P7YG94"/>
<evidence type="ECO:0000313" key="22">
    <source>
        <dbReference type="EMBL" id="PSK34974.1"/>
    </source>
</evidence>
<keyword evidence="10 20" id="KW-1133">Transmembrane helix</keyword>
<comment type="caution">
    <text evidence="22">The sequence shown here is derived from an EMBL/GenBank/DDBJ whole genome shotgun (WGS) entry which is preliminary data.</text>
</comment>
<evidence type="ECO:0000256" key="4">
    <source>
        <dbReference type="ARBA" id="ARBA00022645"/>
    </source>
</evidence>
<name>A0A2P7YG94_9PEZI</name>
<dbReference type="Gene3D" id="3.40.50.1820">
    <property type="entry name" value="alpha/beta hydrolase"/>
    <property type="match status" value="1"/>
</dbReference>
<keyword evidence="5" id="KW-0645">Protease</keyword>
<comment type="catalytic activity">
    <reaction evidence="1">
        <text>Preferential release of a C-terminal arginine or lysine residue.</text>
        <dbReference type="EC" id="3.4.16.6"/>
    </reaction>
</comment>
<dbReference type="PRINTS" id="PR00724">
    <property type="entry name" value="CRBOXYPTASEC"/>
</dbReference>
<keyword evidence="4 22" id="KW-0121">Carboxypeptidase</keyword>
<comment type="subcellular location">
    <subcellularLocation>
        <location evidence="2">Golgi apparatus</location>
        <location evidence="2">trans-Golgi network membrane</location>
        <topology evidence="2">Single-pass type I membrane protein</topology>
    </subcellularLocation>
</comment>
<gene>
    <name evidence="22" type="ORF">B9Z65_1557</name>
</gene>
<dbReference type="PANTHER" id="PTHR11802:SF190">
    <property type="entry name" value="PHEROMONE-PROCESSING CARBOXYPEPTIDASE KEX1"/>
    <property type="match status" value="1"/>
</dbReference>
<protein>
    <recommendedName>
        <fullName evidence="17">Pheromone-processing carboxypeptidase KEX1</fullName>
        <ecNumber evidence="15">3.4.16.6</ecNumber>
    </recommendedName>
    <alternativeName>
        <fullName evidence="18">Carboxypeptidase D</fullName>
    </alternativeName>
    <alternativeName>
        <fullName evidence="16">Pheromone-processing carboxypeptidase kex1</fullName>
    </alternativeName>
</protein>
<evidence type="ECO:0000256" key="6">
    <source>
        <dbReference type="ARBA" id="ARBA00022692"/>
    </source>
</evidence>
<dbReference type="EMBL" id="NHZQ01000445">
    <property type="protein sequence ID" value="PSK34974.1"/>
    <property type="molecule type" value="Genomic_DNA"/>
</dbReference>
<evidence type="ECO:0000256" key="7">
    <source>
        <dbReference type="ARBA" id="ARBA00022703"/>
    </source>
</evidence>
<keyword evidence="12 20" id="KW-0472">Membrane</keyword>
<evidence type="ECO:0000256" key="16">
    <source>
        <dbReference type="ARBA" id="ARBA00040403"/>
    </source>
</evidence>
<comment type="function">
    <text evidence="14">Protease with a carboxypeptidase B-like function involved in the C-terminal processing of the lysine and arginine residues from protein precursors. Promotes cell fusion and is involved in the programmed cell death.</text>
</comment>
<keyword evidence="9" id="KW-0378">Hydrolase</keyword>
<dbReference type="SUPFAM" id="SSF53474">
    <property type="entry name" value="alpha/beta-Hydrolases"/>
    <property type="match status" value="1"/>
</dbReference>
<evidence type="ECO:0000256" key="14">
    <source>
        <dbReference type="ARBA" id="ARBA00037042"/>
    </source>
</evidence>
<dbReference type="InterPro" id="IPR001563">
    <property type="entry name" value="Peptidase_S10"/>
</dbReference>
<dbReference type="GO" id="GO:0005802">
    <property type="term" value="C:trans-Golgi network"/>
    <property type="evidence" value="ECO:0007669"/>
    <property type="project" value="TreeGrafter"/>
</dbReference>
<dbReference type="OrthoDB" id="443318at2759"/>
<keyword evidence="13" id="KW-0325">Glycoprotein</keyword>
<sequence length="623" mass="70046">MAPNPTSQRQSWLSIPRLLHTSLLLFGTSWLPPTLAQQQKSAADYFVKHLPGAPTPLLKMHAGHIEINPEHHGNLFFWHFANKHIGDRQRTVLWLNGGPGCSSMDGAMMEVGPYKIKGENLEYRDGSWDEYANLLFVDQPVGTGFSYVDTDSFLHELDEVAKNMVTFLDKWFALFPQYLDDDLYIAGESFAGQYIPYIAKAILDRNQNARQVWNLKGLLIGNGWISGEDQYLSYLPYAYKEKLITEGSEWGKKLETQHNACQKTLEQNGNDAVHIQTCELILNELLRATHEDPKMNKQCINMYDIRKTDTYESCGMNWPPDLEYLSPYLRRKDVLFALHVDQDKKTGWKECNDQVGVAFTAANSKSAITILPELLSKLPIALFSGDRDLICNHLGTEALINNLSFNDGKGFETSPGVTAPRLDWMFGGEEAGYWQEARNLTYVLFYNSSHMVPFDYTLRSRFMLDTFMGVNASSATWPGDTWIDGQTPSSGVVGNATDVQKEKEKVDQARWDAYYRSGEVALVVVLIAAGVWGWFVLRQRRSAKGYKGLFDGGDEGPSQGANGGLMGKGKGRRDVEAADFDEAELDDLTDEGRFRDEERERFDVGSESDGDGEVVKGKANGHR</sequence>
<dbReference type="Proteomes" id="UP000243723">
    <property type="component" value="Unassembled WGS sequence"/>
</dbReference>
<feature type="chain" id="PRO_5015192678" description="Pheromone-processing carboxypeptidase KEX1" evidence="21">
    <location>
        <begin position="37"/>
        <end position="623"/>
    </location>
</feature>
<dbReference type="GO" id="GO:0006508">
    <property type="term" value="P:proteolysis"/>
    <property type="evidence" value="ECO:0007669"/>
    <property type="project" value="UniProtKB-KW"/>
</dbReference>
<evidence type="ECO:0000256" key="19">
    <source>
        <dbReference type="SAM" id="MobiDB-lite"/>
    </source>
</evidence>
<evidence type="ECO:0000256" key="2">
    <source>
        <dbReference type="ARBA" id="ARBA00004393"/>
    </source>
</evidence>
<evidence type="ECO:0000256" key="13">
    <source>
        <dbReference type="ARBA" id="ARBA00023180"/>
    </source>
</evidence>
<comment type="similarity">
    <text evidence="3">Belongs to the peptidase S10 family.</text>
</comment>
<evidence type="ECO:0000256" key="12">
    <source>
        <dbReference type="ARBA" id="ARBA00023136"/>
    </source>
</evidence>
<evidence type="ECO:0000256" key="10">
    <source>
        <dbReference type="ARBA" id="ARBA00022989"/>
    </source>
</evidence>
<keyword evidence="6 20" id="KW-0812">Transmembrane</keyword>
<dbReference type="EC" id="3.4.16.6" evidence="15"/>
<feature type="compositionally biased region" description="Basic and acidic residues" evidence="19">
    <location>
        <begin position="590"/>
        <end position="604"/>
    </location>
</feature>
<evidence type="ECO:0000256" key="9">
    <source>
        <dbReference type="ARBA" id="ARBA00022801"/>
    </source>
</evidence>
<keyword evidence="11" id="KW-0333">Golgi apparatus</keyword>
<evidence type="ECO:0000256" key="17">
    <source>
        <dbReference type="ARBA" id="ARBA00040628"/>
    </source>
</evidence>
<evidence type="ECO:0000256" key="15">
    <source>
        <dbReference type="ARBA" id="ARBA00038895"/>
    </source>
</evidence>
<feature type="signal peptide" evidence="21">
    <location>
        <begin position="1"/>
        <end position="36"/>
    </location>
</feature>
<evidence type="ECO:0000256" key="21">
    <source>
        <dbReference type="SAM" id="SignalP"/>
    </source>
</evidence>
<keyword evidence="7" id="KW-0053">Apoptosis</keyword>
<dbReference type="STRING" id="40998.A0A2P7YG94"/>
<keyword evidence="23" id="KW-1185">Reference proteome</keyword>
<organism evidence="22 23">
    <name type="scientific">Elsinoe australis</name>
    <dbReference type="NCBI Taxonomy" id="40998"/>
    <lineage>
        <taxon>Eukaryota</taxon>
        <taxon>Fungi</taxon>
        <taxon>Dikarya</taxon>
        <taxon>Ascomycota</taxon>
        <taxon>Pezizomycotina</taxon>
        <taxon>Dothideomycetes</taxon>
        <taxon>Dothideomycetidae</taxon>
        <taxon>Myriangiales</taxon>
        <taxon>Elsinoaceae</taxon>
        <taxon>Elsinoe</taxon>
    </lineage>
</organism>
<evidence type="ECO:0000256" key="1">
    <source>
        <dbReference type="ARBA" id="ARBA00001003"/>
    </source>
</evidence>
<evidence type="ECO:0000313" key="23">
    <source>
        <dbReference type="Proteomes" id="UP000243723"/>
    </source>
</evidence>
<reference evidence="22 23" key="1">
    <citation type="submission" date="2017-05" db="EMBL/GenBank/DDBJ databases">
        <title>Draft genome sequence of Elsinoe australis.</title>
        <authorList>
            <person name="Cheng Q."/>
        </authorList>
    </citation>
    <scope>NUCLEOTIDE SEQUENCE [LARGE SCALE GENOMIC DNA]</scope>
    <source>
        <strain evidence="22 23">NL1</strain>
    </source>
</reference>
<evidence type="ECO:0000256" key="8">
    <source>
        <dbReference type="ARBA" id="ARBA00022729"/>
    </source>
</evidence>
<accession>A0A2P7YG94</accession>
<evidence type="ECO:0000256" key="20">
    <source>
        <dbReference type="SAM" id="Phobius"/>
    </source>
</evidence>
<evidence type="ECO:0000256" key="18">
    <source>
        <dbReference type="ARBA" id="ARBA00042717"/>
    </source>
</evidence>
<dbReference type="InterPro" id="IPR029058">
    <property type="entry name" value="AB_hydrolase_fold"/>
</dbReference>
<dbReference type="GO" id="GO:0006915">
    <property type="term" value="P:apoptotic process"/>
    <property type="evidence" value="ECO:0007669"/>
    <property type="project" value="UniProtKB-KW"/>
</dbReference>
<evidence type="ECO:0000256" key="3">
    <source>
        <dbReference type="ARBA" id="ARBA00009431"/>
    </source>
</evidence>
<dbReference type="Pfam" id="PF00450">
    <property type="entry name" value="Peptidase_S10"/>
    <property type="match status" value="1"/>
</dbReference>
<feature type="compositionally biased region" description="Acidic residues" evidence="19">
    <location>
        <begin position="577"/>
        <end position="589"/>
    </location>
</feature>
<evidence type="ECO:0000256" key="11">
    <source>
        <dbReference type="ARBA" id="ARBA00023034"/>
    </source>
</evidence>
<proteinExistence type="inferred from homology"/>
<keyword evidence="8 21" id="KW-0732">Signal</keyword>
<evidence type="ECO:0000256" key="5">
    <source>
        <dbReference type="ARBA" id="ARBA00022670"/>
    </source>
</evidence>
<feature type="transmembrane region" description="Helical" evidence="20">
    <location>
        <begin position="520"/>
        <end position="537"/>
    </location>
</feature>
<feature type="region of interest" description="Disordered" evidence="19">
    <location>
        <begin position="550"/>
        <end position="623"/>
    </location>
</feature>
<dbReference type="GO" id="GO:0004185">
    <property type="term" value="F:serine-type carboxypeptidase activity"/>
    <property type="evidence" value="ECO:0007669"/>
    <property type="project" value="UniProtKB-EC"/>
</dbReference>
<dbReference type="FunFam" id="3.40.50.1820:FF:000121">
    <property type="entry name" value="Carboxypeptidase D"/>
    <property type="match status" value="1"/>
</dbReference>
<dbReference type="PANTHER" id="PTHR11802">
    <property type="entry name" value="SERINE PROTEASE FAMILY S10 SERINE CARBOXYPEPTIDASE"/>
    <property type="match status" value="1"/>
</dbReference>